<feature type="domain" description="Protein SirB1 N-terminal" evidence="3">
    <location>
        <begin position="73"/>
        <end position="229"/>
    </location>
</feature>
<accession>E8TJS7</accession>
<gene>
    <name evidence="4" type="ordered locus">Mesci_5931</name>
</gene>
<reference evidence="5" key="1">
    <citation type="submission" date="2011-01" db="EMBL/GenBank/DDBJ databases">
        <title>Complete sequence of chromosome of Mesorhizobium ciceri bv. biserrulae WSM1271.</title>
        <authorList>
            <person name="Lucas S."/>
            <person name="Copeland A."/>
            <person name="Lapidus A."/>
            <person name="Cheng J.-F."/>
            <person name="Goodwin L."/>
            <person name="Pitluck S."/>
            <person name="Teshima H."/>
            <person name="Detter J.C."/>
            <person name="Han C."/>
            <person name="Tapia R."/>
            <person name="Land M."/>
            <person name="Hauser L."/>
            <person name="Kyrpides N."/>
            <person name="Ivanova N."/>
            <person name="Nandasena K."/>
            <person name="Reeve W.G."/>
            <person name="Howieson J.G."/>
            <person name="O'Hara G."/>
            <person name="Tiwari R.P."/>
            <person name="Woyke T."/>
        </authorList>
    </citation>
    <scope>NUCLEOTIDE SEQUENCE [LARGE SCALE GENOMIC DNA]</scope>
    <source>
        <strain evidence="5">HAMBI 2942 / LMG 23838 / WSM1271</strain>
    </source>
</reference>
<keyword evidence="2" id="KW-0732">Signal</keyword>
<dbReference type="SUPFAM" id="SSF48452">
    <property type="entry name" value="TPR-like"/>
    <property type="match status" value="1"/>
</dbReference>
<dbReference type="KEGG" id="mci:Mesci_5931"/>
<evidence type="ECO:0000256" key="1">
    <source>
        <dbReference type="ARBA" id="ARBA00007100"/>
    </source>
</evidence>
<dbReference type="Pfam" id="PF13369">
    <property type="entry name" value="Transglut_core2"/>
    <property type="match status" value="1"/>
</dbReference>
<organism evidence="4 5">
    <name type="scientific">Mesorhizobium ciceri biovar biserrulae (strain HAMBI 2942 / LMG 23838 / WSM1271)</name>
    <dbReference type="NCBI Taxonomy" id="765698"/>
    <lineage>
        <taxon>Bacteria</taxon>
        <taxon>Pseudomonadati</taxon>
        <taxon>Pseudomonadota</taxon>
        <taxon>Alphaproteobacteria</taxon>
        <taxon>Hyphomicrobiales</taxon>
        <taxon>Phyllobacteriaceae</taxon>
        <taxon>Mesorhizobium</taxon>
    </lineage>
</organism>
<dbReference type="OrthoDB" id="7605060at2"/>
<evidence type="ECO:0000313" key="5">
    <source>
        <dbReference type="Proteomes" id="UP000007471"/>
    </source>
</evidence>
<dbReference type="STRING" id="765698.Mesci_5931"/>
<evidence type="ECO:0000256" key="2">
    <source>
        <dbReference type="SAM" id="SignalP"/>
    </source>
</evidence>
<evidence type="ECO:0000313" key="4">
    <source>
        <dbReference type="EMBL" id="ADV14938.1"/>
    </source>
</evidence>
<dbReference type="eggNOG" id="ENOG502ZS3U">
    <property type="taxonomic scope" value="Bacteria"/>
</dbReference>
<feature type="signal peptide" evidence="2">
    <location>
        <begin position="1"/>
        <end position="24"/>
    </location>
</feature>
<dbReference type="HOGENOM" id="CLU_847166_0_0_5"/>
<name>E8TJS7_MESCW</name>
<proteinExistence type="inferred from homology"/>
<feature type="chain" id="PRO_5003227675" description="Protein SirB1 N-terminal domain-containing protein" evidence="2">
    <location>
        <begin position="25"/>
        <end position="330"/>
    </location>
</feature>
<dbReference type="InterPro" id="IPR032698">
    <property type="entry name" value="SirB1_N"/>
</dbReference>
<evidence type="ECO:0000259" key="3">
    <source>
        <dbReference type="Pfam" id="PF13369"/>
    </source>
</evidence>
<dbReference type="InterPro" id="IPR011990">
    <property type="entry name" value="TPR-like_helical_dom_sf"/>
</dbReference>
<comment type="similarity">
    <text evidence="1">Belongs to the UPF0162 family.</text>
</comment>
<dbReference type="Proteomes" id="UP000007471">
    <property type="component" value="Chromosome"/>
</dbReference>
<dbReference type="PATRIC" id="fig|765698.3.peg.6422"/>
<protein>
    <recommendedName>
        <fullName evidence="3">Protein SirB1 N-terminal domain-containing protein</fullName>
    </recommendedName>
</protein>
<sequence length="330" mass="36114" precursor="true">MIGGVIRLAATLLLMLAASGLSRADDIDRSRPAAFVQALVNVPEGKADFARAKLAVDKFVDPSIDEVAGLVVIDSMAATVNKMLNTLPSEAASTSVEKMKALRTFLYEGGWWNNGRPFEYDLSDSYGQKPSSQSLPNYLATRKGNCVSMPALFLILGKRLGLDVTLSIAPLHIFIKFNDDATGKTWNLETTSGAGFTRDAWYRQKLEMTDEAIANGVYLKALSQREALSILATPILDTLIATGRYEDAVAVADVLIEAYPANAYTLVKKGTAYYRLLDANIIQKYPKQGDIPADRIAYANGLYKANREAFARAEALGWREPKLNYTAKIE</sequence>
<dbReference type="EMBL" id="CP002447">
    <property type="protein sequence ID" value="ADV14938.1"/>
    <property type="molecule type" value="Genomic_DNA"/>
</dbReference>
<dbReference type="AlphaFoldDB" id="E8TJS7"/>